<feature type="non-terminal residue" evidence="2">
    <location>
        <position position="218"/>
    </location>
</feature>
<accession>A0A382KMF0</accession>
<keyword evidence="1" id="KW-0238">DNA-binding</keyword>
<gene>
    <name evidence="2" type="ORF">METZ01_LOCUS278908</name>
</gene>
<sequence length="218" mass="25034">MKKHRVLANMLESRRREILALARSLGSQKEEPMRMRLKGGRWFANFKNRGKHYGCSLQADASNERQAIINLGKLLECLERGENPRNLNRRFKELLDDYSEWAIGEGEKSELTIRDNNGRLEKNILPAFGGLVIKDICQATIKSYKTDREQNGATRSTITKELCIIKDVIALANPAFKLPKFKRWVNQGRKESEMLAEQDVVQVSELILESSEKHGETY</sequence>
<dbReference type="GO" id="GO:0003677">
    <property type="term" value="F:DNA binding"/>
    <property type="evidence" value="ECO:0007669"/>
    <property type="project" value="UniProtKB-KW"/>
</dbReference>
<dbReference type="InterPro" id="IPR011010">
    <property type="entry name" value="DNA_brk_join_enz"/>
</dbReference>
<organism evidence="2">
    <name type="scientific">marine metagenome</name>
    <dbReference type="NCBI Taxonomy" id="408172"/>
    <lineage>
        <taxon>unclassified sequences</taxon>
        <taxon>metagenomes</taxon>
        <taxon>ecological metagenomes</taxon>
    </lineage>
</organism>
<dbReference type="AlphaFoldDB" id="A0A382KMF0"/>
<dbReference type="SUPFAM" id="SSF56349">
    <property type="entry name" value="DNA breaking-rejoining enzymes"/>
    <property type="match status" value="1"/>
</dbReference>
<name>A0A382KMF0_9ZZZZ</name>
<dbReference type="EMBL" id="UINC01081829">
    <property type="protein sequence ID" value="SVC26054.1"/>
    <property type="molecule type" value="Genomic_DNA"/>
</dbReference>
<proteinExistence type="predicted"/>
<dbReference type="InterPro" id="IPR010998">
    <property type="entry name" value="Integrase_recombinase_N"/>
</dbReference>
<reference evidence="2" key="1">
    <citation type="submission" date="2018-05" db="EMBL/GenBank/DDBJ databases">
        <authorList>
            <person name="Lanie J.A."/>
            <person name="Ng W.-L."/>
            <person name="Kazmierczak K.M."/>
            <person name="Andrzejewski T.M."/>
            <person name="Davidsen T.M."/>
            <person name="Wayne K.J."/>
            <person name="Tettelin H."/>
            <person name="Glass J.I."/>
            <person name="Rusch D."/>
            <person name="Podicherti R."/>
            <person name="Tsui H.-C.T."/>
            <person name="Winkler M.E."/>
        </authorList>
    </citation>
    <scope>NUCLEOTIDE SEQUENCE</scope>
</reference>
<dbReference type="Gene3D" id="1.10.150.130">
    <property type="match status" value="1"/>
</dbReference>
<evidence type="ECO:0000256" key="1">
    <source>
        <dbReference type="ARBA" id="ARBA00023125"/>
    </source>
</evidence>
<protein>
    <recommendedName>
        <fullName evidence="3">Core-binding (CB) domain-containing protein</fullName>
    </recommendedName>
</protein>
<evidence type="ECO:0000313" key="2">
    <source>
        <dbReference type="EMBL" id="SVC26054.1"/>
    </source>
</evidence>
<evidence type="ECO:0008006" key="3">
    <source>
        <dbReference type="Google" id="ProtNLM"/>
    </source>
</evidence>